<reference evidence="13" key="1">
    <citation type="submission" date="2020-10" db="EMBL/GenBank/DDBJ databases">
        <title>Chromosome-scale genome assembly of the Allis shad, Alosa alosa.</title>
        <authorList>
            <person name="Margot Z."/>
            <person name="Christophe K."/>
            <person name="Cabau C."/>
            <person name="Louis A."/>
            <person name="Berthelot C."/>
            <person name="Parey E."/>
            <person name="Roest Crollius H."/>
            <person name="Montfort J."/>
            <person name="Robinson-Rechavi M."/>
            <person name="Bucao C."/>
            <person name="Bouchez O."/>
            <person name="Gislard M."/>
            <person name="Lluch J."/>
            <person name="Milhes M."/>
            <person name="Lampietro C."/>
            <person name="Lopez Roques C."/>
            <person name="Donnadieu C."/>
            <person name="Braasch I."/>
            <person name="Desvignes T."/>
            <person name="Postlethwait J."/>
            <person name="Bobe J."/>
            <person name="Guiguen Y."/>
        </authorList>
    </citation>
    <scope>NUCLEOTIDE SEQUENCE</scope>
    <source>
        <strain evidence="13">M-15738</strain>
        <tissue evidence="13">Blood</tissue>
    </source>
</reference>
<keyword evidence="9" id="KW-0539">Nucleus</keyword>
<keyword evidence="3" id="KW-0677">Repeat</keyword>
<keyword evidence="7" id="KW-0238">DNA-binding</keyword>
<feature type="domain" description="C2H2-type" evidence="12">
    <location>
        <begin position="305"/>
        <end position="333"/>
    </location>
</feature>
<keyword evidence="11" id="KW-0175">Coiled coil</keyword>
<evidence type="ECO:0000313" key="14">
    <source>
        <dbReference type="Proteomes" id="UP000823561"/>
    </source>
</evidence>
<dbReference type="PANTHER" id="PTHR24399">
    <property type="entry name" value="ZINC FINGER AND BTB DOMAIN-CONTAINING"/>
    <property type="match status" value="1"/>
</dbReference>
<organism evidence="13 14">
    <name type="scientific">Alosa alosa</name>
    <name type="common">allis shad</name>
    <dbReference type="NCBI Taxonomy" id="278164"/>
    <lineage>
        <taxon>Eukaryota</taxon>
        <taxon>Metazoa</taxon>
        <taxon>Chordata</taxon>
        <taxon>Craniata</taxon>
        <taxon>Vertebrata</taxon>
        <taxon>Euteleostomi</taxon>
        <taxon>Actinopterygii</taxon>
        <taxon>Neopterygii</taxon>
        <taxon>Teleostei</taxon>
        <taxon>Clupei</taxon>
        <taxon>Clupeiformes</taxon>
        <taxon>Clupeoidei</taxon>
        <taxon>Clupeidae</taxon>
        <taxon>Alosa</taxon>
    </lineage>
</organism>
<dbReference type="Gene3D" id="3.30.160.60">
    <property type="entry name" value="Classic Zinc Finger"/>
    <property type="match status" value="3"/>
</dbReference>
<evidence type="ECO:0000259" key="12">
    <source>
        <dbReference type="PROSITE" id="PS50157"/>
    </source>
</evidence>
<evidence type="ECO:0000256" key="10">
    <source>
        <dbReference type="PROSITE-ProRule" id="PRU00042"/>
    </source>
</evidence>
<comment type="subcellular location">
    <subcellularLocation>
        <location evidence="1">Nucleus</location>
    </subcellularLocation>
</comment>
<dbReference type="FunFam" id="3.30.160.60:FF:000688">
    <property type="entry name" value="zinc finger protein 197 isoform X1"/>
    <property type="match status" value="1"/>
</dbReference>
<evidence type="ECO:0000256" key="11">
    <source>
        <dbReference type="SAM" id="Coils"/>
    </source>
</evidence>
<evidence type="ECO:0000256" key="5">
    <source>
        <dbReference type="ARBA" id="ARBA00022833"/>
    </source>
</evidence>
<dbReference type="InterPro" id="IPR036236">
    <property type="entry name" value="Znf_C2H2_sf"/>
</dbReference>
<feature type="domain" description="C2H2-type" evidence="12">
    <location>
        <begin position="277"/>
        <end position="304"/>
    </location>
</feature>
<keyword evidence="6" id="KW-0805">Transcription regulation</keyword>
<feature type="domain" description="C2H2-type" evidence="12">
    <location>
        <begin position="381"/>
        <end position="408"/>
    </location>
</feature>
<feature type="coiled-coil region" evidence="11">
    <location>
        <begin position="4"/>
        <end position="52"/>
    </location>
</feature>
<dbReference type="GO" id="GO:0008270">
    <property type="term" value="F:zinc ion binding"/>
    <property type="evidence" value="ECO:0007669"/>
    <property type="project" value="UniProtKB-KW"/>
</dbReference>
<evidence type="ECO:0000256" key="9">
    <source>
        <dbReference type="ARBA" id="ARBA00023242"/>
    </source>
</evidence>
<dbReference type="Pfam" id="PF00096">
    <property type="entry name" value="zf-C2H2"/>
    <property type="match status" value="2"/>
</dbReference>
<evidence type="ECO:0000256" key="3">
    <source>
        <dbReference type="ARBA" id="ARBA00022737"/>
    </source>
</evidence>
<feature type="domain" description="C2H2-type" evidence="12">
    <location>
        <begin position="236"/>
        <end position="263"/>
    </location>
</feature>
<dbReference type="PROSITE" id="PS00028">
    <property type="entry name" value="ZINC_FINGER_C2H2_1"/>
    <property type="match status" value="4"/>
</dbReference>
<dbReference type="PANTHER" id="PTHR24399:SF23">
    <property type="entry name" value="C2H2-TYPE DOMAIN-CONTAINING PROTEIN"/>
    <property type="match status" value="1"/>
</dbReference>
<dbReference type="SMART" id="SM00355">
    <property type="entry name" value="ZnF_C2H2"/>
    <property type="match status" value="4"/>
</dbReference>
<comment type="caution">
    <text evidence="13">The sequence shown here is derived from an EMBL/GenBank/DDBJ whole genome shotgun (WGS) entry which is preliminary data.</text>
</comment>
<dbReference type="GO" id="GO:0001227">
    <property type="term" value="F:DNA-binding transcription repressor activity, RNA polymerase II-specific"/>
    <property type="evidence" value="ECO:0007669"/>
    <property type="project" value="TreeGrafter"/>
</dbReference>
<keyword evidence="4 10" id="KW-0863">Zinc-finger</keyword>
<dbReference type="GO" id="GO:0000978">
    <property type="term" value="F:RNA polymerase II cis-regulatory region sequence-specific DNA binding"/>
    <property type="evidence" value="ECO:0007669"/>
    <property type="project" value="TreeGrafter"/>
</dbReference>
<dbReference type="AlphaFoldDB" id="A0AAV6GTW1"/>
<evidence type="ECO:0000256" key="6">
    <source>
        <dbReference type="ARBA" id="ARBA00023015"/>
    </source>
</evidence>
<dbReference type="Proteomes" id="UP000823561">
    <property type="component" value="Chromosome 7"/>
</dbReference>
<dbReference type="GO" id="GO:0005654">
    <property type="term" value="C:nucleoplasm"/>
    <property type="evidence" value="ECO:0007669"/>
    <property type="project" value="TreeGrafter"/>
</dbReference>
<dbReference type="EMBL" id="JADWDJ010000007">
    <property type="protein sequence ID" value="KAG5278578.1"/>
    <property type="molecule type" value="Genomic_DNA"/>
</dbReference>
<sequence>MESNLLLRIQVEDLQKRLDEKENKLTHAQETISALRNEVQSLQEQLAFEKRKHQKPQSLRSRHVRAKIEAKTLVCRDPPSADLSCRTGFSPTDPSCNDITEGLARSQNVVSHNLPIMSENWPLPWRARTNDVCVDQPTIFLSCVVEPNLTQSSSFGRNRARSPQQCPVKTLLVSIEDCRHKLGPDGVFKLLDRKDAEEADVFDEGSNHKHKNEDLFSGMEDSFLVKHKEERMNGLYCCSQCSRRFSKPILLNLHLKMHGISQEQAQKKKKMSSNTPPRCGTCGKVFSSRAYLKVHQRVHTNEKPYACVVCDRTFATSSNLYTHQRTRHKGQSSTCGECGRSFPCLSQEKPIACASCSAARKVRLLGKLQEHLRQRAQDKPHQCPRCPMRFASASGARSHERSHAGERPLRLVELRSEVRSVC</sequence>
<evidence type="ECO:0000313" key="13">
    <source>
        <dbReference type="EMBL" id="KAG5278578.1"/>
    </source>
</evidence>
<evidence type="ECO:0000256" key="2">
    <source>
        <dbReference type="ARBA" id="ARBA00022723"/>
    </source>
</evidence>
<keyword evidence="14" id="KW-1185">Reference proteome</keyword>
<accession>A0AAV6GTW1</accession>
<evidence type="ECO:0000256" key="4">
    <source>
        <dbReference type="ARBA" id="ARBA00022771"/>
    </source>
</evidence>
<dbReference type="InterPro" id="IPR013087">
    <property type="entry name" value="Znf_C2H2_type"/>
</dbReference>
<keyword evidence="2" id="KW-0479">Metal-binding</keyword>
<dbReference type="SUPFAM" id="SSF57667">
    <property type="entry name" value="beta-beta-alpha zinc fingers"/>
    <property type="match status" value="3"/>
</dbReference>
<keyword evidence="5" id="KW-0862">Zinc</keyword>
<dbReference type="PROSITE" id="PS50157">
    <property type="entry name" value="ZINC_FINGER_C2H2_2"/>
    <property type="match status" value="4"/>
</dbReference>
<gene>
    <name evidence="13" type="ORF">AALO_G00100480</name>
</gene>
<proteinExistence type="predicted"/>
<dbReference type="FunFam" id="3.30.160.60:FF:001498">
    <property type="entry name" value="Zinc finger protein 404"/>
    <property type="match status" value="1"/>
</dbReference>
<evidence type="ECO:0000256" key="7">
    <source>
        <dbReference type="ARBA" id="ARBA00023125"/>
    </source>
</evidence>
<protein>
    <recommendedName>
        <fullName evidence="12">C2H2-type domain-containing protein</fullName>
    </recommendedName>
</protein>
<name>A0AAV6GTW1_9TELE</name>
<evidence type="ECO:0000256" key="8">
    <source>
        <dbReference type="ARBA" id="ARBA00023163"/>
    </source>
</evidence>
<evidence type="ECO:0000256" key="1">
    <source>
        <dbReference type="ARBA" id="ARBA00004123"/>
    </source>
</evidence>
<keyword evidence="8" id="KW-0804">Transcription</keyword>